<name>A0ABP1CB38_9GAMM</name>
<evidence type="ECO:0000313" key="7">
    <source>
        <dbReference type="Proteomes" id="UP001497493"/>
    </source>
</evidence>
<dbReference type="EMBL" id="OZ026884">
    <property type="protein sequence ID" value="CAL1241413.1"/>
    <property type="molecule type" value="Genomic_DNA"/>
</dbReference>
<evidence type="ECO:0000313" key="6">
    <source>
        <dbReference type="EMBL" id="CAL1241413.1"/>
    </source>
</evidence>
<dbReference type="InterPro" id="IPR005234">
    <property type="entry name" value="ScpB_csome_segregation"/>
</dbReference>
<evidence type="ECO:0000256" key="1">
    <source>
        <dbReference type="ARBA" id="ARBA00022490"/>
    </source>
</evidence>
<gene>
    <name evidence="6" type="primary">scpB</name>
    <name evidence="6" type="ORF">MECH1_V1_2637</name>
</gene>
<keyword evidence="7" id="KW-1185">Reference proteome</keyword>
<keyword evidence="1" id="KW-0963">Cytoplasm</keyword>
<keyword evidence="2" id="KW-0132">Cell division</keyword>
<evidence type="ECO:0000256" key="5">
    <source>
        <dbReference type="SAM" id="MobiDB-lite"/>
    </source>
</evidence>
<dbReference type="Pfam" id="PF04079">
    <property type="entry name" value="SMC_ScpB"/>
    <property type="match status" value="1"/>
</dbReference>
<dbReference type="NCBIfam" id="TIGR00281">
    <property type="entry name" value="SMC-Scp complex subunit ScpB"/>
    <property type="match status" value="1"/>
</dbReference>
<dbReference type="InterPro" id="IPR036390">
    <property type="entry name" value="WH_DNA-bd_sf"/>
</dbReference>
<reference evidence="6 7" key="1">
    <citation type="submission" date="2024-04" db="EMBL/GenBank/DDBJ databases">
        <authorList>
            <person name="Cremers G."/>
        </authorList>
    </citation>
    <scope>NUCLEOTIDE SEQUENCE [LARGE SCALE GENOMIC DNA]</scope>
    <source>
        <strain evidence="6">MeCH1-AG</strain>
    </source>
</reference>
<keyword evidence="4" id="KW-0131">Cell cycle</keyword>
<dbReference type="PANTHER" id="PTHR34298:SF2">
    <property type="entry name" value="SEGREGATION AND CONDENSATION PROTEIN B"/>
    <property type="match status" value="1"/>
</dbReference>
<evidence type="ECO:0000256" key="4">
    <source>
        <dbReference type="ARBA" id="ARBA00023306"/>
    </source>
</evidence>
<evidence type="ECO:0000256" key="2">
    <source>
        <dbReference type="ARBA" id="ARBA00022618"/>
    </source>
</evidence>
<feature type="region of interest" description="Disordered" evidence="5">
    <location>
        <begin position="174"/>
        <end position="195"/>
    </location>
</feature>
<dbReference type="PANTHER" id="PTHR34298">
    <property type="entry name" value="SEGREGATION AND CONDENSATION PROTEIN B"/>
    <property type="match status" value="1"/>
</dbReference>
<organism evidence="6 7">
    <name type="scientific">Candidatus Methylocalor cossyra</name>
    <dbReference type="NCBI Taxonomy" id="3108543"/>
    <lineage>
        <taxon>Bacteria</taxon>
        <taxon>Pseudomonadati</taxon>
        <taxon>Pseudomonadota</taxon>
        <taxon>Gammaproteobacteria</taxon>
        <taxon>Methylococcales</taxon>
        <taxon>Methylococcaceae</taxon>
        <taxon>Candidatus Methylocalor</taxon>
    </lineage>
</organism>
<accession>A0ABP1CB38</accession>
<keyword evidence="3" id="KW-0159">Chromosome partition</keyword>
<dbReference type="PIRSF" id="PIRSF019345">
    <property type="entry name" value="ScpB"/>
    <property type="match status" value="1"/>
</dbReference>
<dbReference type="InterPro" id="IPR036388">
    <property type="entry name" value="WH-like_DNA-bd_sf"/>
</dbReference>
<evidence type="ECO:0000256" key="3">
    <source>
        <dbReference type="ARBA" id="ARBA00022829"/>
    </source>
</evidence>
<proteinExistence type="predicted"/>
<sequence length="195" mass="22159">MELKLILEAALLAAGRPLELTDLERLFDAAERPSPEELHKALEALADECRNRPVELKRVASGYRLQIRARFAPWVSRLFEERPGRYSRALLETLAIIAYRQPITRGEIEDIRGVAVSTGIIRTLLEREWIRIVGYKEVPGRPALFATTRHFLDYFNLRAIDDLPPLPNFTESPELLAAKADQAHDPTLPNDGRDP</sequence>
<protein>
    <submittedName>
        <fullName evidence="6">Segregation and condensation protein B homolog</fullName>
    </submittedName>
</protein>
<dbReference type="Gene3D" id="1.10.10.10">
    <property type="entry name" value="Winged helix-like DNA-binding domain superfamily/Winged helix DNA-binding domain"/>
    <property type="match status" value="2"/>
</dbReference>
<dbReference type="RefSeq" id="WP_348757933.1">
    <property type="nucleotide sequence ID" value="NZ_OZ026884.1"/>
</dbReference>
<dbReference type="SUPFAM" id="SSF46785">
    <property type="entry name" value="Winged helix' DNA-binding domain"/>
    <property type="match status" value="2"/>
</dbReference>
<dbReference type="Proteomes" id="UP001497493">
    <property type="component" value="Chromosome"/>
</dbReference>